<evidence type="ECO:0000256" key="1">
    <source>
        <dbReference type="ARBA" id="ARBA00009508"/>
    </source>
</evidence>
<dbReference type="PANTHER" id="PTHR13166:SF7">
    <property type="entry name" value="LYR MOTIF-CONTAINING PROTEIN 4"/>
    <property type="match status" value="1"/>
</dbReference>
<dbReference type="Pfam" id="PF05347">
    <property type="entry name" value="Complex1_LYR"/>
    <property type="match status" value="1"/>
</dbReference>
<dbReference type="GO" id="GO:1990221">
    <property type="term" value="C:L-cysteine desulfurase complex"/>
    <property type="evidence" value="ECO:0007669"/>
    <property type="project" value="TreeGrafter"/>
</dbReference>
<reference evidence="4" key="1">
    <citation type="submission" date="2017-01" db="EMBL/GenBank/DDBJ databases">
        <title>Comparative genomics of anhydrobiosis in the tardigrade Hypsibius dujardini.</title>
        <authorList>
            <person name="Yoshida Y."/>
            <person name="Koutsovoulos G."/>
            <person name="Laetsch D."/>
            <person name="Stevens L."/>
            <person name="Kumar S."/>
            <person name="Horikawa D."/>
            <person name="Ishino K."/>
            <person name="Komine S."/>
            <person name="Tomita M."/>
            <person name="Blaxter M."/>
            <person name="Arakawa K."/>
        </authorList>
    </citation>
    <scope>NUCLEOTIDE SEQUENCE [LARGE SCALE GENOMIC DNA]</scope>
    <source>
        <strain evidence="4">Z151</strain>
    </source>
</reference>
<dbReference type="GO" id="GO:0016226">
    <property type="term" value="P:iron-sulfur cluster assembly"/>
    <property type="evidence" value="ECO:0007669"/>
    <property type="project" value="InterPro"/>
</dbReference>
<name>A0A9X6NG29_HYPEX</name>
<sequence length="101" mass="11742">MAALRLHLLSLYKQMLRESEKFSTYNFRMYAIRRTKDGFREHRLENDPKMQGELIRKAEKSLEIIKRQAAIGQLFTTNKLIIETLGVLPQSPQNSHSPPTA</sequence>
<comment type="similarity">
    <text evidence="1">Belongs to the complex I LYR family.</text>
</comment>
<feature type="domain" description="Complex 1 LYR protein" evidence="2">
    <location>
        <begin position="8"/>
        <end position="63"/>
    </location>
</feature>
<accession>A0A9X6NG29</accession>
<evidence type="ECO:0000313" key="4">
    <source>
        <dbReference type="Proteomes" id="UP000192578"/>
    </source>
</evidence>
<comment type="caution">
    <text evidence="3">The sequence shown here is derived from an EMBL/GenBank/DDBJ whole genome shotgun (WGS) entry which is preliminary data.</text>
</comment>
<protein>
    <submittedName>
        <fullName evidence="3">LYR motif-containing protein 4</fullName>
    </submittedName>
</protein>
<dbReference type="EMBL" id="MTYJ01000250">
    <property type="protein sequence ID" value="OWA52081.1"/>
    <property type="molecule type" value="Genomic_DNA"/>
</dbReference>
<dbReference type="OrthoDB" id="275715at2759"/>
<evidence type="ECO:0000313" key="3">
    <source>
        <dbReference type="EMBL" id="OWA52081.1"/>
    </source>
</evidence>
<dbReference type="AlphaFoldDB" id="A0A9X6NG29"/>
<gene>
    <name evidence="3" type="ORF">BV898_16544</name>
</gene>
<keyword evidence="4" id="KW-1185">Reference proteome</keyword>
<organism evidence="3 4">
    <name type="scientific">Hypsibius exemplaris</name>
    <name type="common">Freshwater tardigrade</name>
    <dbReference type="NCBI Taxonomy" id="2072580"/>
    <lineage>
        <taxon>Eukaryota</taxon>
        <taxon>Metazoa</taxon>
        <taxon>Ecdysozoa</taxon>
        <taxon>Tardigrada</taxon>
        <taxon>Eutardigrada</taxon>
        <taxon>Parachela</taxon>
        <taxon>Hypsibioidea</taxon>
        <taxon>Hypsibiidae</taxon>
        <taxon>Hypsibius</taxon>
    </lineage>
</organism>
<dbReference type="InterPro" id="IPR008011">
    <property type="entry name" value="Complex1_LYR_dom"/>
</dbReference>
<dbReference type="Proteomes" id="UP000192578">
    <property type="component" value="Unassembled WGS sequence"/>
</dbReference>
<dbReference type="InterPro" id="IPR045297">
    <property type="entry name" value="Complex1_LYR_LYRM4"/>
</dbReference>
<dbReference type="CDD" id="cd20264">
    <property type="entry name" value="Complex1_LYR_LYRM4"/>
    <property type="match status" value="1"/>
</dbReference>
<proteinExistence type="inferred from homology"/>
<evidence type="ECO:0000259" key="2">
    <source>
        <dbReference type="Pfam" id="PF05347"/>
    </source>
</evidence>
<dbReference type="InterPro" id="IPR051522">
    <property type="entry name" value="ISC_assembly_LYR"/>
</dbReference>
<dbReference type="GO" id="GO:0005739">
    <property type="term" value="C:mitochondrion"/>
    <property type="evidence" value="ECO:0007669"/>
    <property type="project" value="TreeGrafter"/>
</dbReference>
<dbReference type="PANTHER" id="PTHR13166">
    <property type="entry name" value="PROTEIN C6ORF149"/>
    <property type="match status" value="1"/>
</dbReference>